<dbReference type="SUPFAM" id="SSF55874">
    <property type="entry name" value="ATPase domain of HSP90 chaperone/DNA topoisomerase II/histidine kinase"/>
    <property type="match status" value="1"/>
</dbReference>
<dbReference type="PROSITE" id="PS50109">
    <property type="entry name" value="HIS_KIN"/>
    <property type="match status" value="1"/>
</dbReference>
<keyword evidence="6" id="KW-0175">Coiled coil</keyword>
<dbReference type="InterPro" id="IPR004358">
    <property type="entry name" value="Sig_transdc_His_kin-like_C"/>
</dbReference>
<accession>A0ABV7Z1W4</accession>
<evidence type="ECO:0000256" key="6">
    <source>
        <dbReference type="SAM" id="Coils"/>
    </source>
</evidence>
<dbReference type="InterPro" id="IPR003661">
    <property type="entry name" value="HisK_dim/P_dom"/>
</dbReference>
<dbReference type="InterPro" id="IPR005467">
    <property type="entry name" value="His_kinase_dom"/>
</dbReference>
<dbReference type="InterPro" id="IPR003594">
    <property type="entry name" value="HATPase_dom"/>
</dbReference>
<keyword evidence="8" id="KW-0547">Nucleotide-binding</keyword>
<feature type="domain" description="Histidine kinase" evidence="7">
    <location>
        <begin position="193"/>
        <end position="416"/>
    </location>
</feature>
<keyword evidence="5" id="KW-0418">Kinase</keyword>
<dbReference type="Gene3D" id="3.30.565.10">
    <property type="entry name" value="Histidine kinase-like ATPase, C-terminal domain"/>
    <property type="match status" value="1"/>
</dbReference>
<dbReference type="Pfam" id="PF02518">
    <property type="entry name" value="HATPase_c"/>
    <property type="match status" value="1"/>
</dbReference>
<dbReference type="GO" id="GO:0005524">
    <property type="term" value="F:ATP binding"/>
    <property type="evidence" value="ECO:0007669"/>
    <property type="project" value="UniProtKB-KW"/>
</dbReference>
<evidence type="ECO:0000256" key="1">
    <source>
        <dbReference type="ARBA" id="ARBA00000085"/>
    </source>
</evidence>
<dbReference type="SMART" id="SM00388">
    <property type="entry name" value="HisKA"/>
    <property type="match status" value="1"/>
</dbReference>
<dbReference type="Proteomes" id="UP001595616">
    <property type="component" value="Unassembled WGS sequence"/>
</dbReference>
<dbReference type="Gene3D" id="1.10.287.130">
    <property type="match status" value="1"/>
</dbReference>
<evidence type="ECO:0000256" key="5">
    <source>
        <dbReference type="ARBA" id="ARBA00022777"/>
    </source>
</evidence>
<dbReference type="InterPro" id="IPR050351">
    <property type="entry name" value="BphY/WalK/GraS-like"/>
</dbReference>
<keyword evidence="4" id="KW-0808">Transferase</keyword>
<dbReference type="PRINTS" id="PR00344">
    <property type="entry name" value="BCTRLSENSOR"/>
</dbReference>
<gene>
    <name evidence="8" type="ORF">ACFOOI_21270</name>
</gene>
<dbReference type="InterPro" id="IPR036097">
    <property type="entry name" value="HisK_dim/P_sf"/>
</dbReference>
<reference evidence="9" key="1">
    <citation type="journal article" date="2019" name="Int. J. Syst. Evol. Microbiol.">
        <title>The Global Catalogue of Microorganisms (GCM) 10K type strain sequencing project: providing services to taxonomists for standard genome sequencing and annotation.</title>
        <authorList>
            <consortium name="The Broad Institute Genomics Platform"/>
            <consortium name="The Broad Institute Genome Sequencing Center for Infectious Disease"/>
            <person name="Wu L."/>
            <person name="Ma J."/>
        </authorList>
    </citation>
    <scope>NUCLEOTIDE SEQUENCE [LARGE SCALE GENOMIC DNA]</scope>
    <source>
        <strain evidence="9">CECT 7956</strain>
    </source>
</reference>
<dbReference type="EMBL" id="JBHRYQ010000001">
    <property type="protein sequence ID" value="MFC3813210.1"/>
    <property type="molecule type" value="Genomic_DNA"/>
</dbReference>
<keyword evidence="8" id="KW-0067">ATP-binding</keyword>
<keyword evidence="3" id="KW-0597">Phosphoprotein</keyword>
<protein>
    <recommendedName>
        <fullName evidence="2">histidine kinase</fullName>
        <ecNumber evidence="2">2.7.13.3</ecNumber>
    </recommendedName>
</protein>
<dbReference type="EC" id="2.7.13.3" evidence="2"/>
<evidence type="ECO:0000256" key="4">
    <source>
        <dbReference type="ARBA" id="ARBA00022679"/>
    </source>
</evidence>
<dbReference type="InterPro" id="IPR036890">
    <property type="entry name" value="HATPase_C_sf"/>
</dbReference>
<dbReference type="Pfam" id="PF00512">
    <property type="entry name" value="HisKA"/>
    <property type="match status" value="1"/>
</dbReference>
<keyword evidence="9" id="KW-1185">Reference proteome</keyword>
<dbReference type="RefSeq" id="WP_379840115.1">
    <property type="nucleotide sequence ID" value="NZ_JBHRYQ010000001.1"/>
</dbReference>
<name>A0ABV7Z1W4_9BACT</name>
<evidence type="ECO:0000256" key="3">
    <source>
        <dbReference type="ARBA" id="ARBA00022553"/>
    </source>
</evidence>
<proteinExistence type="predicted"/>
<evidence type="ECO:0000313" key="8">
    <source>
        <dbReference type="EMBL" id="MFC3813210.1"/>
    </source>
</evidence>
<evidence type="ECO:0000313" key="9">
    <source>
        <dbReference type="Proteomes" id="UP001595616"/>
    </source>
</evidence>
<dbReference type="SMART" id="SM00387">
    <property type="entry name" value="HATPase_c"/>
    <property type="match status" value="1"/>
</dbReference>
<sequence>MAKINRKEVDELVIVHKELAFEKEEKGKRADELIIANKKLVFQNEEKEKRAKELIIANEELLFQNKEKEKRAEELVIANKELAFQNAEKEKRAEELSIANKELAFQNAEKENRAVELRIANKELAFQNAEKEKRAVELRIANKELAFQNAEKEKRAEELSIANEELAFQNKEKEKRAAELIIANKELLAFTYISSHDLQEPLRKIQTFVSIILDKEVLTESGQNYFQRMQLAASRMQQLINDLLEFSRISTTELNFEKIDLNVIVEEVKADLKDTISDKKANLEVRELCSVNIIAFQFRQLMYNLISNALKFSKPDLSSHIQISSRTISGSKLMSESFSPEKKYCHITVKDNGIGFEPHFNERIFEVFQKLHGKEVYAGTGIGLAIVKKIVDNHSGIITATSELNNGAQFDIYIPD</sequence>
<dbReference type="PANTHER" id="PTHR42878">
    <property type="entry name" value="TWO-COMPONENT HISTIDINE KINASE"/>
    <property type="match status" value="1"/>
</dbReference>
<feature type="coiled-coil region" evidence="6">
    <location>
        <begin position="44"/>
        <end position="176"/>
    </location>
</feature>
<evidence type="ECO:0000259" key="7">
    <source>
        <dbReference type="PROSITE" id="PS50109"/>
    </source>
</evidence>
<evidence type="ECO:0000256" key="2">
    <source>
        <dbReference type="ARBA" id="ARBA00012438"/>
    </source>
</evidence>
<dbReference type="SUPFAM" id="SSF47384">
    <property type="entry name" value="Homodimeric domain of signal transducing histidine kinase"/>
    <property type="match status" value="1"/>
</dbReference>
<dbReference type="CDD" id="cd00082">
    <property type="entry name" value="HisKA"/>
    <property type="match status" value="1"/>
</dbReference>
<organism evidence="8 9">
    <name type="scientific">Lacihabitans lacunae</name>
    <dbReference type="NCBI Taxonomy" id="1028214"/>
    <lineage>
        <taxon>Bacteria</taxon>
        <taxon>Pseudomonadati</taxon>
        <taxon>Bacteroidota</taxon>
        <taxon>Cytophagia</taxon>
        <taxon>Cytophagales</taxon>
        <taxon>Leadbetterellaceae</taxon>
        <taxon>Lacihabitans</taxon>
    </lineage>
</organism>
<comment type="catalytic activity">
    <reaction evidence="1">
        <text>ATP + protein L-histidine = ADP + protein N-phospho-L-histidine.</text>
        <dbReference type="EC" id="2.7.13.3"/>
    </reaction>
</comment>
<dbReference type="PANTHER" id="PTHR42878:SF15">
    <property type="entry name" value="BACTERIOPHYTOCHROME"/>
    <property type="match status" value="1"/>
</dbReference>
<comment type="caution">
    <text evidence="8">The sequence shown here is derived from an EMBL/GenBank/DDBJ whole genome shotgun (WGS) entry which is preliminary data.</text>
</comment>